<organism evidence="5 6">
    <name type="scientific">Halogeometricum luteum</name>
    <dbReference type="NCBI Taxonomy" id="2950537"/>
    <lineage>
        <taxon>Archaea</taxon>
        <taxon>Methanobacteriati</taxon>
        <taxon>Methanobacteriota</taxon>
        <taxon>Stenosarchaea group</taxon>
        <taxon>Halobacteria</taxon>
        <taxon>Halobacteriales</taxon>
        <taxon>Haloferacaceae</taxon>
        <taxon>Halogeometricum</taxon>
    </lineage>
</organism>
<dbReference type="PANTHER" id="PTHR34236:SF1">
    <property type="entry name" value="DIMETHYL SULFOXIDE REDUCTASE TRANSCRIPTIONAL ACTIVATOR"/>
    <property type="match status" value="1"/>
</dbReference>
<dbReference type="EMBL" id="JAMQOQ010000002">
    <property type="protein sequence ID" value="MDS0294232.1"/>
    <property type="molecule type" value="Genomic_DNA"/>
</dbReference>
<feature type="domain" description="Bacterioopsin transcriptional activator GAF and HTH associated" evidence="4">
    <location>
        <begin position="2"/>
        <end position="146"/>
    </location>
</feature>
<dbReference type="InterPro" id="IPR007050">
    <property type="entry name" value="HTH_bacterioopsin"/>
</dbReference>
<dbReference type="Pfam" id="PF15915">
    <property type="entry name" value="BAT"/>
    <property type="match status" value="1"/>
</dbReference>
<name>A0ABU2G0C3_9EURY</name>
<dbReference type="Pfam" id="PF04967">
    <property type="entry name" value="HTH_10"/>
    <property type="match status" value="1"/>
</dbReference>
<proteinExistence type="predicted"/>
<feature type="domain" description="HTH bat-type" evidence="3">
    <location>
        <begin position="156"/>
        <end position="201"/>
    </location>
</feature>
<protein>
    <submittedName>
        <fullName evidence="5">Helix-turn-helix domain-containing protein</fullName>
    </submittedName>
</protein>
<evidence type="ECO:0000259" key="4">
    <source>
        <dbReference type="Pfam" id="PF15915"/>
    </source>
</evidence>
<dbReference type="InterPro" id="IPR031803">
    <property type="entry name" value="BAT_GAF/HTH-assoc"/>
</dbReference>
<evidence type="ECO:0000259" key="3">
    <source>
        <dbReference type="Pfam" id="PF04967"/>
    </source>
</evidence>
<keyword evidence="1" id="KW-0805">Transcription regulation</keyword>
<keyword evidence="6" id="KW-1185">Reference proteome</keyword>
<sequence length="219" mass="24536">MVVIVHFLVDADDFALGRATQGGAETHVELERVVPTAGCAMPFFWAFGTEFEAFERSVRESDAVEELRLLARVDGRALYRVRWTETAPSLTAAIAAHDATVLEASGGRTWSFRVRFPDHRDLTAFHEDCRERGVDLHVERITTLDAEHASEYGFDLTSKQSEALRLAVEAGYFEVPRRVTLSEVAEELEISQQAASERVRRGADAVLRRTLLSRSEGDR</sequence>
<evidence type="ECO:0000256" key="2">
    <source>
        <dbReference type="ARBA" id="ARBA00023163"/>
    </source>
</evidence>
<accession>A0ABU2G0C3</accession>
<dbReference type="PANTHER" id="PTHR34236">
    <property type="entry name" value="DIMETHYL SULFOXIDE REDUCTASE TRANSCRIPTIONAL ACTIVATOR"/>
    <property type="match status" value="1"/>
</dbReference>
<evidence type="ECO:0000313" key="6">
    <source>
        <dbReference type="Proteomes" id="UP001254813"/>
    </source>
</evidence>
<evidence type="ECO:0000313" key="5">
    <source>
        <dbReference type="EMBL" id="MDS0294232.1"/>
    </source>
</evidence>
<gene>
    <name evidence="5" type="ORF">NDI79_08615</name>
</gene>
<dbReference type="Proteomes" id="UP001254813">
    <property type="component" value="Unassembled WGS sequence"/>
</dbReference>
<dbReference type="RefSeq" id="WP_310928077.1">
    <property type="nucleotide sequence ID" value="NZ_JAMQOQ010000002.1"/>
</dbReference>
<reference evidence="5 6" key="1">
    <citation type="submission" date="2022-06" db="EMBL/GenBank/DDBJ databases">
        <title>Halogeometricum sp. a new haloarchaeum isolate from saline soil.</title>
        <authorList>
            <person name="Strakova D."/>
            <person name="Galisteo C."/>
            <person name="Sanchez-Porro C."/>
            <person name="Ventosa A."/>
        </authorList>
    </citation>
    <scope>NUCLEOTIDE SEQUENCE [LARGE SCALE GENOMIC DNA]</scope>
    <source>
        <strain evidence="6">S3BR25-2</strain>
    </source>
</reference>
<comment type="caution">
    <text evidence="5">The sequence shown here is derived from an EMBL/GenBank/DDBJ whole genome shotgun (WGS) entry which is preliminary data.</text>
</comment>
<evidence type="ECO:0000256" key="1">
    <source>
        <dbReference type="ARBA" id="ARBA00023015"/>
    </source>
</evidence>
<keyword evidence="2" id="KW-0804">Transcription</keyword>